<keyword evidence="3" id="KW-1003">Cell membrane</keyword>
<dbReference type="Pfam" id="PF00060">
    <property type="entry name" value="Lig_chan"/>
    <property type="match status" value="1"/>
</dbReference>
<dbReference type="EMBL" id="MK820983">
    <property type="protein sequence ID" value="QIJ45770.1"/>
    <property type="molecule type" value="mRNA"/>
</dbReference>
<dbReference type="AlphaFoldDB" id="A0A6M3GRT2"/>
<keyword evidence="7 11" id="KW-0675">Receptor</keyword>
<keyword evidence="5 9" id="KW-1133">Transmembrane helix</keyword>
<feature type="transmembrane region" description="Helical" evidence="9">
    <location>
        <begin position="399"/>
        <end position="420"/>
    </location>
</feature>
<evidence type="ECO:0000256" key="8">
    <source>
        <dbReference type="ARBA" id="ARBA00023180"/>
    </source>
</evidence>
<feature type="domain" description="Ionotropic glutamate receptor C-terminal" evidence="10">
    <location>
        <begin position="143"/>
        <end position="331"/>
    </location>
</feature>
<organism evidence="11">
    <name type="scientific">Glyphodes pyloalis</name>
    <name type="common">Lesser mulberry snout moth</name>
    <dbReference type="NCBI Taxonomy" id="1242752"/>
    <lineage>
        <taxon>Eukaryota</taxon>
        <taxon>Metazoa</taxon>
        <taxon>Ecdysozoa</taxon>
        <taxon>Arthropoda</taxon>
        <taxon>Hexapoda</taxon>
        <taxon>Insecta</taxon>
        <taxon>Pterygota</taxon>
        <taxon>Neoptera</taxon>
        <taxon>Endopterygota</taxon>
        <taxon>Lepidoptera</taxon>
        <taxon>Glossata</taxon>
        <taxon>Ditrysia</taxon>
        <taxon>Pyraloidea</taxon>
        <taxon>Crambidae</taxon>
        <taxon>Spilomelinae</taxon>
        <taxon>Glyphodes</taxon>
    </lineage>
</organism>
<dbReference type="GO" id="GO:0050906">
    <property type="term" value="P:detection of stimulus involved in sensory perception"/>
    <property type="evidence" value="ECO:0007669"/>
    <property type="project" value="UniProtKB-ARBA"/>
</dbReference>
<feature type="transmembrane region" description="Helical" evidence="9">
    <location>
        <begin position="145"/>
        <end position="166"/>
    </location>
</feature>
<accession>A0A6M3GRT2</accession>
<comment type="similarity">
    <text evidence="2">Belongs to the glutamate-gated ion channel (TC 1.A.10.1) family.</text>
</comment>
<dbReference type="GO" id="GO:0005886">
    <property type="term" value="C:plasma membrane"/>
    <property type="evidence" value="ECO:0007669"/>
    <property type="project" value="UniProtKB-SubCell"/>
</dbReference>
<evidence type="ECO:0000313" key="11">
    <source>
        <dbReference type="EMBL" id="QIJ45770.1"/>
    </source>
</evidence>
<evidence type="ECO:0000259" key="10">
    <source>
        <dbReference type="Pfam" id="PF00060"/>
    </source>
</evidence>
<reference evidence="11" key="1">
    <citation type="submission" date="2019-04" db="EMBL/GenBank/DDBJ databases">
        <authorList>
            <person name="Sheng S."/>
        </authorList>
    </citation>
    <scope>NUCLEOTIDE SEQUENCE</scope>
</reference>
<gene>
    <name evidence="11" type="primary">IR11</name>
</gene>
<protein>
    <submittedName>
        <fullName evidence="11">Ionotropic receptor</fullName>
    </submittedName>
</protein>
<keyword evidence="8" id="KW-0325">Glycoprotein</keyword>
<proteinExistence type="evidence at transcript level"/>
<dbReference type="Gene3D" id="3.40.190.10">
    <property type="entry name" value="Periplasmic binding protein-like II"/>
    <property type="match status" value="1"/>
</dbReference>
<evidence type="ECO:0000256" key="6">
    <source>
        <dbReference type="ARBA" id="ARBA00023136"/>
    </source>
</evidence>
<evidence type="ECO:0000256" key="9">
    <source>
        <dbReference type="SAM" id="Phobius"/>
    </source>
</evidence>
<comment type="subcellular location">
    <subcellularLocation>
        <location evidence="1">Cell membrane</location>
        <topology evidence="1">Multi-pass membrane protein</topology>
    </subcellularLocation>
</comment>
<evidence type="ECO:0000256" key="1">
    <source>
        <dbReference type="ARBA" id="ARBA00004651"/>
    </source>
</evidence>
<keyword evidence="6 9" id="KW-0472">Membrane</keyword>
<evidence type="ECO:0000256" key="7">
    <source>
        <dbReference type="ARBA" id="ARBA00023170"/>
    </source>
</evidence>
<evidence type="ECO:0000256" key="2">
    <source>
        <dbReference type="ARBA" id="ARBA00008685"/>
    </source>
</evidence>
<feature type="transmembrane region" description="Helical" evidence="9">
    <location>
        <begin position="205"/>
        <end position="223"/>
    </location>
</feature>
<dbReference type="InterPro" id="IPR001320">
    <property type="entry name" value="Iontro_rcpt_C"/>
</dbReference>
<dbReference type="GO" id="GO:0015276">
    <property type="term" value="F:ligand-gated monoatomic ion channel activity"/>
    <property type="evidence" value="ECO:0007669"/>
    <property type="project" value="InterPro"/>
</dbReference>
<dbReference type="InterPro" id="IPR052192">
    <property type="entry name" value="Insect_Ionotropic_Sensory_Rcpt"/>
</dbReference>
<evidence type="ECO:0000256" key="4">
    <source>
        <dbReference type="ARBA" id="ARBA00022692"/>
    </source>
</evidence>
<dbReference type="PANTHER" id="PTHR42643:SF33">
    <property type="entry name" value="GLUTAMATE RECEPTOR 2-LIKE PROTEIN"/>
    <property type="match status" value="1"/>
</dbReference>
<evidence type="ECO:0000256" key="3">
    <source>
        <dbReference type="ARBA" id="ARBA00022475"/>
    </source>
</evidence>
<sequence length="433" mass="49651">MITVSKRDLQGLVMRTPVVVTDKVTGETFEEHINKPKSNQVDSLHKLKFIALLNYICDIYNFSYEFQRTNSWGYVRNGSFDGIVGALQRHEADIGGSSLFFRSDRAELIDYIAETWPSRQCFILRHPKHPGGFYTIYTRPLATNVWICILCMLAISGVTLCLMLKTKTPNTAYEQTDYSLSLAFLFHWSAICQQGMSVVRSSTSVKIVVIVTFVYALTLYQYYNAMVVSTLLREPPKNIRTLEDLLKSNLKAGAEDVIYAKDFFKRTTDPVALSMYYKKIVPDRQYHFYSPERGMALVKQGGFAFHVDSVVAYRIMRRTFKEREICEAHEVPLYPPQKMGFVVRKDSPYKEHFTYGIRKVSESGLMRRLQSVWDEPKPPCVRTPDTSIFSVSIRECSTALLALLAGTAAALLILIAEMLVHRYRGDRRIAFRH</sequence>
<keyword evidence="4 9" id="KW-0812">Transmembrane</keyword>
<evidence type="ECO:0000256" key="5">
    <source>
        <dbReference type="ARBA" id="ARBA00022989"/>
    </source>
</evidence>
<dbReference type="Gene3D" id="1.10.287.70">
    <property type="match status" value="1"/>
</dbReference>
<name>A0A6M3GRT2_GLYPY</name>
<dbReference type="PANTHER" id="PTHR42643">
    <property type="entry name" value="IONOTROPIC RECEPTOR 20A-RELATED"/>
    <property type="match status" value="1"/>
</dbReference>
<dbReference type="SUPFAM" id="SSF53850">
    <property type="entry name" value="Periplasmic binding protein-like II"/>
    <property type="match status" value="1"/>
</dbReference>